<accession>A0A449BCU4</accession>
<dbReference type="SUPFAM" id="SSF47323">
    <property type="entry name" value="Anticodon-binding domain of a subclass of class I aminoacyl-tRNA synthetases"/>
    <property type="match status" value="1"/>
</dbReference>
<organism evidence="14 15">
    <name type="scientific">Haploplasma axanthum</name>
    <name type="common">Acholeplasma axanthum</name>
    <dbReference type="NCBI Taxonomy" id="29552"/>
    <lineage>
        <taxon>Bacteria</taxon>
        <taxon>Bacillati</taxon>
        <taxon>Mycoplasmatota</taxon>
        <taxon>Mollicutes</taxon>
        <taxon>Acholeplasmatales</taxon>
        <taxon>Acholeplasmataceae</taxon>
        <taxon>Haploplasma</taxon>
    </lineage>
</organism>
<evidence type="ECO:0000313" key="14">
    <source>
        <dbReference type="EMBL" id="VEU80273.1"/>
    </source>
</evidence>
<dbReference type="GO" id="GO:0005829">
    <property type="term" value="C:cytosol"/>
    <property type="evidence" value="ECO:0007669"/>
    <property type="project" value="TreeGrafter"/>
</dbReference>
<keyword evidence="2 9" id="KW-0963">Cytoplasm</keyword>
<dbReference type="Proteomes" id="UP000289841">
    <property type="component" value="Chromosome"/>
</dbReference>
<evidence type="ECO:0000256" key="7">
    <source>
        <dbReference type="ARBA" id="ARBA00023146"/>
    </source>
</evidence>
<dbReference type="HAMAP" id="MF_00049_B">
    <property type="entry name" value="Leu_tRNA_synth_B"/>
    <property type="match status" value="1"/>
</dbReference>
<dbReference type="Gene3D" id="3.10.20.590">
    <property type="match status" value="1"/>
</dbReference>
<dbReference type="NCBIfam" id="TIGR00396">
    <property type="entry name" value="leuS_bact"/>
    <property type="match status" value="1"/>
</dbReference>
<dbReference type="RefSeq" id="WP_026390771.1">
    <property type="nucleotide sequence ID" value="NZ_LR215048.1"/>
</dbReference>
<reference evidence="14 15" key="1">
    <citation type="submission" date="2019-01" db="EMBL/GenBank/DDBJ databases">
        <authorList>
            <consortium name="Pathogen Informatics"/>
        </authorList>
    </citation>
    <scope>NUCLEOTIDE SEQUENCE [LARGE SCALE GENOMIC DNA]</scope>
    <source>
        <strain evidence="14 15">NCTC10138</strain>
    </source>
</reference>
<dbReference type="GO" id="GO:0005524">
    <property type="term" value="F:ATP binding"/>
    <property type="evidence" value="ECO:0007669"/>
    <property type="project" value="UniProtKB-UniRule"/>
</dbReference>
<dbReference type="InterPro" id="IPR014729">
    <property type="entry name" value="Rossmann-like_a/b/a_fold"/>
</dbReference>
<feature type="binding site" evidence="9">
    <location>
        <position position="583"/>
    </location>
    <ligand>
        <name>ATP</name>
        <dbReference type="ChEBI" id="CHEBI:30616"/>
    </ligand>
</feature>
<dbReference type="EC" id="6.1.1.4" evidence="9"/>
<evidence type="ECO:0000256" key="1">
    <source>
        <dbReference type="ARBA" id="ARBA00005594"/>
    </source>
</evidence>
<evidence type="ECO:0000259" key="12">
    <source>
        <dbReference type="Pfam" id="PF09334"/>
    </source>
</evidence>
<keyword evidence="6 9" id="KW-0648">Protein biosynthesis</keyword>
<evidence type="ECO:0000313" key="15">
    <source>
        <dbReference type="Proteomes" id="UP000289841"/>
    </source>
</evidence>
<dbReference type="OrthoDB" id="9810365at2"/>
<gene>
    <name evidence="9 14" type="primary">leuS</name>
    <name evidence="14" type="ORF">NCTC10138_00641</name>
</gene>
<evidence type="ECO:0000259" key="13">
    <source>
        <dbReference type="Pfam" id="PF13603"/>
    </source>
</evidence>
<feature type="domain" description="Methionyl/Leucyl tRNA synthetase" evidence="12">
    <location>
        <begin position="564"/>
        <end position="622"/>
    </location>
</feature>
<evidence type="ECO:0000256" key="8">
    <source>
        <dbReference type="ARBA" id="ARBA00047469"/>
    </source>
</evidence>
<comment type="similarity">
    <text evidence="1 9 10">Belongs to the class-I aminoacyl-tRNA synthetase family.</text>
</comment>
<evidence type="ECO:0000256" key="3">
    <source>
        <dbReference type="ARBA" id="ARBA00022598"/>
    </source>
</evidence>
<keyword evidence="3 9" id="KW-0436">Ligase</keyword>
<dbReference type="Gene3D" id="3.40.50.620">
    <property type="entry name" value="HUPs"/>
    <property type="match status" value="2"/>
</dbReference>
<dbReference type="SUPFAM" id="SSF50677">
    <property type="entry name" value="ValRS/IleRS/LeuRS editing domain"/>
    <property type="match status" value="1"/>
</dbReference>
<dbReference type="InterPro" id="IPR013155">
    <property type="entry name" value="M/V/L/I-tRNA-synth_anticd-bd"/>
</dbReference>
<dbReference type="InterPro" id="IPR009080">
    <property type="entry name" value="tRNAsynth_Ia_anticodon-bd"/>
</dbReference>
<dbReference type="PANTHER" id="PTHR43740">
    <property type="entry name" value="LEUCYL-TRNA SYNTHETASE"/>
    <property type="match status" value="1"/>
</dbReference>
<comment type="subcellular location">
    <subcellularLocation>
        <location evidence="9">Cytoplasm</location>
    </subcellularLocation>
</comment>
<dbReference type="FunFam" id="3.40.50.620:FF:000077">
    <property type="entry name" value="Leucine--tRNA ligase"/>
    <property type="match status" value="1"/>
</dbReference>
<dbReference type="FunFam" id="3.40.50.620:FF:000056">
    <property type="entry name" value="Leucine--tRNA ligase"/>
    <property type="match status" value="1"/>
</dbReference>
<dbReference type="CDD" id="cd00812">
    <property type="entry name" value="LeuRS_core"/>
    <property type="match status" value="1"/>
</dbReference>
<dbReference type="InterPro" id="IPR025709">
    <property type="entry name" value="Leu_tRNA-synth_edit"/>
</dbReference>
<dbReference type="STRING" id="1278311.GCA_000428705_01319"/>
<sequence length="801" mass="92561">MNYDYKKIEKKWQNYWHENQLFKTENENLKPKKYILDMFPYPSAYGLHVGHISGYTATDILSRYYRMKGFNVLHPFGWDAFGLPAEQFALKTGKDPEEFTKQNIETFKRQLIESGKGIDWSRELSTADPNYFKWTQWIFKKLYEHNLAEIKDIEVNWCEELGTVLANDEILIVDGMMVSERGNYPVYKKAMRQWVLKITEYADRLLDDLKLVDWPENLKEMQRNWIGKSTGAIINFDCLGSEISFDVFTTRPDTIYGATYCVLAPENPLVLDIVTSDEEESVRNYIITTKQKSDLERQTNKEKTGVFTGAYAINPVNNKEIPIWIADYVLPHYGTGAVMAVPAHDDRDNEFAIKYGLDIIEVIQGETDGAFTGDGVHYNSGIIDGLNNSEASEKIISYLEKIKKGYAKNNYKLRDWVFSRQRYWGEPFPVVFDENNNIYVLKDEELPLELPKMKNIKPSGTGESPLANAHTWLNIEYDGMKVRRDTNTMPQLAGSSWYYIGYILKEHLGMIPLNTEEAKKELKKWLPVDLYVGGTEHAVGHLLYSRFWHKFLYDLGIVDTKEPFLKLVNQGMILGPDNTKMSKSRGNVINPDDIIFEFGADTLRVYEMFMGPIEAEKAWSTEGVAGIKRFLDRMFRMYSFEIVDNVDELNMIHHQTIKKVTEDIEKMGYNTAVSALMVFVNEVYKVKKMSKKQARDFLKLLNPFAPHITEEINKEILKQHETLLYSEWPIYDEAYLVLDEVEVVVQVNGKLRARLSVANNTSKEELENIALNNENVSKHLEGLTIRKIVVIPNKLVNIVAN</sequence>
<dbReference type="InterPro" id="IPR009008">
    <property type="entry name" value="Val/Leu/Ile-tRNA-synth_edit"/>
</dbReference>
<dbReference type="Pfam" id="PF08264">
    <property type="entry name" value="Anticodon_1"/>
    <property type="match status" value="1"/>
</dbReference>
<dbReference type="AlphaFoldDB" id="A0A449BCU4"/>
<evidence type="ECO:0000259" key="11">
    <source>
        <dbReference type="Pfam" id="PF08264"/>
    </source>
</evidence>
<comment type="caution">
    <text evidence="9">Lacks conserved residue(s) required for the propagation of feature annotation.</text>
</comment>
<dbReference type="Pfam" id="PF09334">
    <property type="entry name" value="tRNA-synt_1g"/>
    <property type="match status" value="2"/>
</dbReference>
<dbReference type="PANTHER" id="PTHR43740:SF2">
    <property type="entry name" value="LEUCINE--TRNA LIGASE, MITOCHONDRIAL"/>
    <property type="match status" value="1"/>
</dbReference>
<keyword evidence="15" id="KW-1185">Reference proteome</keyword>
<dbReference type="KEGG" id="aaxa:NCTC10138_00641"/>
<feature type="domain" description="Methionyl/Leucyl tRNA synthetase" evidence="12">
    <location>
        <begin position="39"/>
        <end position="170"/>
    </location>
</feature>
<feature type="short sequence motif" description="'KMSKS' region" evidence="9">
    <location>
        <begin position="580"/>
        <end position="584"/>
    </location>
</feature>
<feature type="domain" description="Leucyl-tRNA synthetase editing" evidence="13">
    <location>
        <begin position="223"/>
        <end position="400"/>
    </location>
</feature>
<comment type="catalytic activity">
    <reaction evidence="8 9">
        <text>tRNA(Leu) + L-leucine + ATP = L-leucyl-tRNA(Leu) + AMP + diphosphate</text>
        <dbReference type="Rhea" id="RHEA:11688"/>
        <dbReference type="Rhea" id="RHEA-COMP:9613"/>
        <dbReference type="Rhea" id="RHEA-COMP:9622"/>
        <dbReference type="ChEBI" id="CHEBI:30616"/>
        <dbReference type="ChEBI" id="CHEBI:33019"/>
        <dbReference type="ChEBI" id="CHEBI:57427"/>
        <dbReference type="ChEBI" id="CHEBI:78442"/>
        <dbReference type="ChEBI" id="CHEBI:78494"/>
        <dbReference type="ChEBI" id="CHEBI:456215"/>
        <dbReference type="EC" id="6.1.1.4"/>
    </reaction>
</comment>
<keyword evidence="5 9" id="KW-0067">ATP-binding</keyword>
<dbReference type="CDD" id="cd07958">
    <property type="entry name" value="Anticodon_Ia_Leu_BEm"/>
    <property type="match status" value="1"/>
</dbReference>
<evidence type="ECO:0000256" key="10">
    <source>
        <dbReference type="RuleBase" id="RU363039"/>
    </source>
</evidence>
<proteinExistence type="inferred from homology"/>
<dbReference type="GO" id="GO:0002161">
    <property type="term" value="F:aminoacyl-tRNA deacylase activity"/>
    <property type="evidence" value="ECO:0007669"/>
    <property type="project" value="InterPro"/>
</dbReference>
<keyword evidence="4 9" id="KW-0547">Nucleotide-binding</keyword>
<keyword evidence="7 9" id="KW-0030">Aminoacyl-tRNA synthetase</keyword>
<dbReference type="InterPro" id="IPR002302">
    <property type="entry name" value="Leu-tRNA-ligase"/>
</dbReference>
<dbReference type="GO" id="GO:0006429">
    <property type="term" value="P:leucyl-tRNA aminoacylation"/>
    <property type="evidence" value="ECO:0007669"/>
    <property type="project" value="UniProtKB-UniRule"/>
</dbReference>
<evidence type="ECO:0000256" key="5">
    <source>
        <dbReference type="ARBA" id="ARBA00022840"/>
    </source>
</evidence>
<feature type="domain" description="Methionyl/Valyl/Leucyl/Isoleucyl-tRNA synthetase anticodon-binding" evidence="11">
    <location>
        <begin position="654"/>
        <end position="764"/>
    </location>
</feature>
<dbReference type="Pfam" id="PF13603">
    <property type="entry name" value="tRNA-synt_1_2"/>
    <property type="match status" value="1"/>
</dbReference>
<name>A0A449BCU4_HAPAX</name>
<dbReference type="GO" id="GO:0004823">
    <property type="term" value="F:leucine-tRNA ligase activity"/>
    <property type="evidence" value="ECO:0007669"/>
    <property type="project" value="UniProtKB-UniRule"/>
</dbReference>
<dbReference type="Gene3D" id="1.10.730.10">
    <property type="entry name" value="Isoleucyl-tRNA Synthetase, Domain 1"/>
    <property type="match status" value="1"/>
</dbReference>
<evidence type="ECO:0000256" key="9">
    <source>
        <dbReference type="HAMAP-Rule" id="MF_00049"/>
    </source>
</evidence>
<dbReference type="PRINTS" id="PR00985">
    <property type="entry name" value="TRNASYNTHLEU"/>
</dbReference>
<dbReference type="SUPFAM" id="SSF52374">
    <property type="entry name" value="Nucleotidylyl transferase"/>
    <property type="match status" value="1"/>
</dbReference>
<evidence type="ECO:0000256" key="6">
    <source>
        <dbReference type="ARBA" id="ARBA00022917"/>
    </source>
</evidence>
<dbReference type="FunFam" id="3.10.20.590:FF:000001">
    <property type="entry name" value="Leucine--tRNA ligase"/>
    <property type="match status" value="1"/>
</dbReference>
<dbReference type="InterPro" id="IPR015413">
    <property type="entry name" value="Methionyl/Leucyl_tRNA_Synth"/>
</dbReference>
<evidence type="ECO:0000256" key="4">
    <source>
        <dbReference type="ARBA" id="ARBA00022741"/>
    </source>
</evidence>
<dbReference type="EMBL" id="LR215048">
    <property type="protein sequence ID" value="VEU80273.1"/>
    <property type="molecule type" value="Genomic_DNA"/>
</dbReference>
<dbReference type="FunFam" id="1.10.730.10:FF:000002">
    <property type="entry name" value="Leucine--tRNA ligase"/>
    <property type="match status" value="1"/>
</dbReference>
<evidence type="ECO:0000256" key="2">
    <source>
        <dbReference type="ARBA" id="ARBA00022490"/>
    </source>
</evidence>
<protein>
    <recommendedName>
        <fullName evidence="9">Leucine--tRNA ligase</fullName>
        <ecNumber evidence="9">6.1.1.4</ecNumber>
    </recommendedName>
    <alternativeName>
        <fullName evidence="9">Leucyl-tRNA synthetase</fullName>
        <shortName evidence="9">LeuRS</shortName>
    </alternativeName>
</protein>